<dbReference type="STRING" id="679197.HMPREF9336_00076"/>
<dbReference type="Proteomes" id="UP000004816">
    <property type="component" value="Unassembled WGS sequence"/>
</dbReference>
<keyword evidence="2" id="KW-1185">Reference proteome</keyword>
<comment type="caution">
    <text evidence="1">The sequence shown here is derived from an EMBL/GenBank/DDBJ whole genome shotgun (WGS) entry which is preliminary data.</text>
</comment>
<accession>E5XKQ7</accession>
<reference evidence="1 2" key="1">
    <citation type="journal article" date="2011" name="Stand. Genomic Sci.">
        <title>High quality draft genome sequence of Segniliparus rugosus CDC 945(T)= (ATCC BAA-974(T)).</title>
        <authorList>
            <person name="Earl A.M."/>
            <person name="Desjardins C.A."/>
            <person name="Fitzgerald M.G."/>
            <person name="Arachchi H.M."/>
            <person name="Zeng Q."/>
            <person name="Mehta T."/>
            <person name="Griggs A."/>
            <person name="Birren B.W."/>
            <person name="Toney N.C."/>
            <person name="Carr J."/>
            <person name="Posey J."/>
            <person name="Butler W.R."/>
        </authorList>
    </citation>
    <scope>NUCLEOTIDE SEQUENCE [LARGE SCALE GENOMIC DNA]</scope>
    <source>
        <strain evidence="2">ATCC BAA-974 / DSM 45345 / CCUG 50838 / CIP 108380 / JCM 13579 / CDC 945</strain>
    </source>
</reference>
<protein>
    <recommendedName>
        <fullName evidence="3">HicB family protein</fullName>
    </recommendedName>
</protein>
<evidence type="ECO:0000313" key="1">
    <source>
        <dbReference type="EMBL" id="EFV15073.1"/>
    </source>
</evidence>
<proteinExistence type="predicted"/>
<organism evidence="1 2">
    <name type="scientific">Segniliparus rugosus (strain ATCC BAA-974 / DSM 45345 / CCUG 50838 / CIP 108380 / JCM 13579 / CDC 945)</name>
    <dbReference type="NCBI Taxonomy" id="679197"/>
    <lineage>
        <taxon>Bacteria</taxon>
        <taxon>Bacillati</taxon>
        <taxon>Actinomycetota</taxon>
        <taxon>Actinomycetes</taxon>
        <taxon>Mycobacteriales</taxon>
        <taxon>Segniliparaceae</taxon>
        <taxon>Segniliparus</taxon>
    </lineage>
</organism>
<dbReference type="EMBL" id="ACZI02000003">
    <property type="protein sequence ID" value="EFV15073.1"/>
    <property type="molecule type" value="Genomic_DNA"/>
</dbReference>
<dbReference type="eggNOG" id="COG4226">
    <property type="taxonomic scope" value="Bacteria"/>
</dbReference>
<dbReference type="HOGENOM" id="CLU_195314_0_0_11"/>
<gene>
    <name evidence="1" type="ORF">HMPREF9336_00076</name>
</gene>
<sequence>MSGAGSHTCRVAWSEEDGEHVGLCADAYPSLSWLAPTPEEALRGIETLVAEIDDETKERSSRWNPR</sequence>
<evidence type="ECO:0008006" key="3">
    <source>
        <dbReference type="Google" id="ProtNLM"/>
    </source>
</evidence>
<evidence type="ECO:0000313" key="2">
    <source>
        <dbReference type="Proteomes" id="UP000004816"/>
    </source>
</evidence>
<name>E5XKQ7_SEGRC</name>
<dbReference type="AlphaFoldDB" id="E5XKQ7"/>